<name>N9FIX2_9GAMM</name>
<keyword evidence="1" id="KW-0732">Signal</keyword>
<dbReference type="Proteomes" id="UP000017670">
    <property type="component" value="Unassembled WGS sequence"/>
</dbReference>
<accession>N9FIX2</accession>
<dbReference type="RefSeq" id="WP_005060328.1">
    <property type="nucleotide sequence ID" value="NZ_KB849765.1"/>
</dbReference>
<evidence type="ECO:0000313" key="2">
    <source>
        <dbReference type="EMBL" id="ENW07260.1"/>
    </source>
</evidence>
<dbReference type="HOGENOM" id="CLU_2178109_0_0_6"/>
<keyword evidence="3" id="KW-1185">Reference proteome</keyword>
<sequence>MMKKYILILLIYTACSAVFAKPQQYTLESGGGIDDTALGLKDGKGKKFWVYCQEKCGPWFIYDEQEQHESLSPHYKGRKVIAELSLENNKDRIAGPGEDEKLYFIKTIKLLK</sequence>
<evidence type="ECO:0000256" key="1">
    <source>
        <dbReference type="SAM" id="SignalP"/>
    </source>
</evidence>
<dbReference type="PATRIC" id="fig|1217648.3.peg.1696"/>
<dbReference type="AlphaFoldDB" id="N9FIX2"/>
<dbReference type="GeneID" id="29856936"/>
<organism evidence="2 3">
    <name type="scientific">Acinetobacter beijerinckii CIP 110307</name>
    <dbReference type="NCBI Taxonomy" id="1217648"/>
    <lineage>
        <taxon>Bacteria</taxon>
        <taxon>Pseudomonadati</taxon>
        <taxon>Pseudomonadota</taxon>
        <taxon>Gammaproteobacteria</taxon>
        <taxon>Moraxellales</taxon>
        <taxon>Moraxellaceae</taxon>
        <taxon>Acinetobacter</taxon>
    </lineage>
</organism>
<evidence type="ECO:0000313" key="3">
    <source>
        <dbReference type="Proteomes" id="UP000017670"/>
    </source>
</evidence>
<feature type="chain" id="PRO_5004143390" description="C2H2-type domain-containing protein" evidence="1">
    <location>
        <begin position="21"/>
        <end position="112"/>
    </location>
</feature>
<reference evidence="2 3" key="1">
    <citation type="submission" date="2013-02" db="EMBL/GenBank/DDBJ databases">
        <title>The Genome Sequence of Acinetobacter beijerinckii CIP 110307.</title>
        <authorList>
            <consortium name="The Broad Institute Genome Sequencing Platform"/>
            <consortium name="The Broad Institute Genome Sequencing Center for Infectious Disease"/>
            <person name="Cerqueira G."/>
            <person name="Feldgarden M."/>
            <person name="Courvalin P."/>
            <person name="Perichon B."/>
            <person name="Grillot-Courvalin C."/>
            <person name="Clermont D."/>
            <person name="Rocha E."/>
            <person name="Yoon E.-J."/>
            <person name="Nemec A."/>
            <person name="Walker B."/>
            <person name="Young S.K."/>
            <person name="Zeng Q."/>
            <person name="Gargeya S."/>
            <person name="Fitzgerald M."/>
            <person name="Haas B."/>
            <person name="Abouelleil A."/>
            <person name="Alvarado L."/>
            <person name="Arachchi H.M."/>
            <person name="Berlin A.M."/>
            <person name="Chapman S.B."/>
            <person name="Dewar J."/>
            <person name="Goldberg J."/>
            <person name="Griggs A."/>
            <person name="Gujja S."/>
            <person name="Hansen M."/>
            <person name="Howarth C."/>
            <person name="Imamovic A."/>
            <person name="Larimer J."/>
            <person name="McCowan C."/>
            <person name="Murphy C."/>
            <person name="Neiman D."/>
            <person name="Pearson M."/>
            <person name="Priest M."/>
            <person name="Roberts A."/>
            <person name="Saif S."/>
            <person name="Shea T."/>
            <person name="Sisk P."/>
            <person name="Sykes S."/>
            <person name="Wortman J."/>
            <person name="Nusbaum C."/>
            <person name="Birren B."/>
        </authorList>
    </citation>
    <scope>NUCLEOTIDE SEQUENCE [LARGE SCALE GENOMIC DNA]</scope>
    <source>
        <strain evidence="2 3">CIP 110307</strain>
    </source>
</reference>
<evidence type="ECO:0008006" key="4">
    <source>
        <dbReference type="Google" id="ProtNLM"/>
    </source>
</evidence>
<feature type="signal peptide" evidence="1">
    <location>
        <begin position="1"/>
        <end position="20"/>
    </location>
</feature>
<proteinExistence type="predicted"/>
<comment type="caution">
    <text evidence="2">The sequence shown here is derived from an EMBL/GenBank/DDBJ whole genome shotgun (WGS) entry which is preliminary data.</text>
</comment>
<dbReference type="EMBL" id="APQL01000005">
    <property type="protein sequence ID" value="ENW07260.1"/>
    <property type="molecule type" value="Genomic_DNA"/>
</dbReference>
<gene>
    <name evidence="2" type="ORF">F933_01728</name>
</gene>
<protein>
    <recommendedName>
        <fullName evidence="4">C2H2-type domain-containing protein</fullName>
    </recommendedName>
</protein>
<dbReference type="eggNOG" id="ENOG5032AGS">
    <property type="taxonomic scope" value="Bacteria"/>
</dbReference>